<evidence type="ECO:0000313" key="1">
    <source>
        <dbReference type="EMBL" id="MBB4051278.1"/>
    </source>
</evidence>
<dbReference type="AlphaFoldDB" id="A0A7W6IKJ3"/>
<protein>
    <recommendedName>
        <fullName evidence="3">Sulfotransferase</fullName>
    </recommendedName>
</protein>
<evidence type="ECO:0000313" key="2">
    <source>
        <dbReference type="Proteomes" id="UP000547011"/>
    </source>
</evidence>
<dbReference type="InterPro" id="IPR027417">
    <property type="entry name" value="P-loop_NTPase"/>
</dbReference>
<gene>
    <name evidence="1" type="ORF">GGR20_000896</name>
</gene>
<dbReference type="SUPFAM" id="SSF52540">
    <property type="entry name" value="P-loop containing nucleoside triphosphate hydrolases"/>
    <property type="match status" value="1"/>
</dbReference>
<proteinExistence type="predicted"/>
<reference evidence="1 2" key="1">
    <citation type="submission" date="2020-08" db="EMBL/GenBank/DDBJ databases">
        <title>Genomic Encyclopedia of Type Strains, Phase IV (KMG-IV): sequencing the most valuable type-strain genomes for metagenomic binning, comparative biology and taxonomic classification.</title>
        <authorList>
            <person name="Goeker M."/>
        </authorList>
    </citation>
    <scope>NUCLEOTIDE SEQUENCE [LARGE SCALE GENOMIC DNA]</scope>
    <source>
        <strain evidence="1 2">DSM 23447</strain>
    </source>
</reference>
<dbReference type="RefSeq" id="WP_183309979.1">
    <property type="nucleotide sequence ID" value="NZ_JACIEW010000001.1"/>
</dbReference>
<keyword evidence="2" id="KW-1185">Reference proteome</keyword>
<organism evidence="1 2">
    <name type="scientific">Devosia subaequoris</name>
    <dbReference type="NCBI Taxonomy" id="395930"/>
    <lineage>
        <taxon>Bacteria</taxon>
        <taxon>Pseudomonadati</taxon>
        <taxon>Pseudomonadota</taxon>
        <taxon>Alphaproteobacteria</taxon>
        <taxon>Hyphomicrobiales</taxon>
        <taxon>Devosiaceae</taxon>
        <taxon>Devosia</taxon>
    </lineage>
</organism>
<dbReference type="Proteomes" id="UP000547011">
    <property type="component" value="Unassembled WGS sequence"/>
</dbReference>
<name>A0A7W6IKJ3_9HYPH</name>
<comment type="caution">
    <text evidence="1">The sequence shown here is derived from an EMBL/GenBank/DDBJ whole genome shotgun (WGS) entry which is preliminary data.</text>
</comment>
<dbReference type="Gene3D" id="3.40.50.300">
    <property type="entry name" value="P-loop containing nucleotide triphosphate hydrolases"/>
    <property type="match status" value="1"/>
</dbReference>
<dbReference type="EMBL" id="JACIEW010000001">
    <property type="protein sequence ID" value="MBB4051278.1"/>
    <property type="molecule type" value="Genomic_DNA"/>
</dbReference>
<dbReference type="Pfam" id="PF13469">
    <property type="entry name" value="Sulfotransfer_3"/>
    <property type="match status" value="1"/>
</dbReference>
<evidence type="ECO:0008006" key="3">
    <source>
        <dbReference type="Google" id="ProtNLM"/>
    </source>
</evidence>
<accession>A0A7W6IKJ3</accession>
<sequence>MSFNHATNRAGQLPIRFIDVSGIGSSGKSAVTDLLREFDSLYVPHFQFEFDLIRAPGGLLDLRHAASQDWSPVRSHAALKRFSRLVYTLGADPRPWQIGAMIRSASQRYSRHFGPGYFDVWDEFCAALLALRYRAEWPYDDYEIPGAWRLAKRLLKRFGLREHFLHDVTVIDGRRFDLLASRAMQRLYAPLLKPGQTGAILNNAIEPFNPTPGLDMLGNARQIVVVRDPRDVFATGQKRSSEAARRSMQAFDNDGLNKTFLAADDVNAFCLRHRLHWDALPKADNPRVLRVWFEELVAQPARTIATICAFLELDPAHHTAPNTAFKPEVSRESVGTAKLYPDQQSISVIAQTLADCLYPNW</sequence>